<accession>A0A520KRP4</accession>
<dbReference type="SUPFAM" id="SSF111321">
    <property type="entry name" value="AF1104-like"/>
    <property type="match status" value="1"/>
</dbReference>
<dbReference type="InterPro" id="IPR014444">
    <property type="entry name" value="PH1575-like"/>
</dbReference>
<gene>
    <name evidence="2" type="ORF">EF806_03705</name>
</gene>
<dbReference type="InterPro" id="IPR002791">
    <property type="entry name" value="ARMT1-like_metal-bd"/>
</dbReference>
<dbReference type="InterPro" id="IPR036075">
    <property type="entry name" value="ARMT-1-like_metal-bd_sf"/>
</dbReference>
<evidence type="ECO:0000259" key="1">
    <source>
        <dbReference type="Pfam" id="PF01937"/>
    </source>
</evidence>
<sequence length="291" mass="33543">MKIKSECIPCMINRSKFECDLAFKDDESGKISTLAEILRFIGSHCEEDLSPAFFGTYRDRIVKWRTGNRDYYYSLKKEANESARRLLPLVNRLYEESTNKFETLIRIAAVGNSMEYGIKDHTFSNKQFEEEFYKIFNESLIGNLDKVEKAITDSDKILYLLDNAGEVVFDKFVVDKLEEMDKEVVLSPKDSPVINDATIDDVKELGFTCQISPSGHAVGVLLDEANEDFLEYLWNPEYLIISKGMGNYETISSFEYKFIERLIYILRVKCYSVAYNSNVPKGSLIAKFIIR</sequence>
<name>A0A520KRP4_METT2</name>
<feature type="domain" description="Damage-control phosphatase ARMT1-like metal-binding" evidence="1">
    <location>
        <begin position="4"/>
        <end position="284"/>
    </location>
</feature>
<dbReference type="Gene3D" id="3.40.50.10880">
    <property type="entry name" value="Uncharacterised protein PF01937, DUF89, domain 3"/>
    <property type="match status" value="1"/>
</dbReference>
<dbReference type="Proteomes" id="UP000317158">
    <property type="component" value="Unassembled WGS sequence"/>
</dbReference>
<protein>
    <submittedName>
        <fullName evidence="2">DUF89 family protein</fullName>
    </submittedName>
</protein>
<evidence type="ECO:0000313" key="2">
    <source>
        <dbReference type="EMBL" id="RZN64460.1"/>
    </source>
</evidence>
<comment type="caution">
    <text evidence="2">The sequence shown here is derived from an EMBL/GenBank/DDBJ whole genome shotgun (WGS) entry which is preliminary data.</text>
</comment>
<dbReference type="Pfam" id="PF01937">
    <property type="entry name" value="ARMT1-like_dom"/>
    <property type="match status" value="1"/>
</dbReference>
<dbReference type="PIRSF" id="PIRSF006593">
    <property type="entry name" value="UCP006593"/>
    <property type="match status" value="1"/>
</dbReference>
<evidence type="ECO:0000313" key="3">
    <source>
        <dbReference type="Proteomes" id="UP000317158"/>
    </source>
</evidence>
<proteinExistence type="predicted"/>
<dbReference type="Gene3D" id="1.10.285.20">
    <property type="entry name" value="Uncharacterised protein PF01937, DUF89, domain 2"/>
    <property type="match status" value="1"/>
</dbReference>
<reference evidence="2 3" key="1">
    <citation type="journal article" date="2019" name="Nat. Microbiol.">
        <title>Wide diversity of methane and short-chain alkane metabolisms in uncultured archaea.</title>
        <authorList>
            <person name="Borrel G."/>
            <person name="Adam P.S."/>
            <person name="McKay L.J."/>
            <person name="Chen L.X."/>
            <person name="Sierra-Garcia I.N."/>
            <person name="Sieber C.M."/>
            <person name="Letourneur Q."/>
            <person name="Ghozlane A."/>
            <person name="Andersen G.L."/>
            <person name="Li W.J."/>
            <person name="Hallam S.J."/>
            <person name="Muyzer G."/>
            <person name="de Oliveira V.M."/>
            <person name="Inskeep W.P."/>
            <person name="Banfield J.F."/>
            <person name="Gribaldo S."/>
        </authorList>
    </citation>
    <scope>NUCLEOTIDE SEQUENCE [LARGE SCALE GENOMIC DNA]</scope>
    <source>
        <strain evidence="2">NM1a</strain>
    </source>
</reference>
<dbReference type="EMBL" id="RXIF01000006">
    <property type="protein sequence ID" value="RZN64460.1"/>
    <property type="molecule type" value="Genomic_DNA"/>
</dbReference>
<dbReference type="AlphaFoldDB" id="A0A520KRP4"/>
<organism evidence="2 3">
    <name type="scientific">Methanoliparum thermophilum</name>
    <dbReference type="NCBI Taxonomy" id="2491083"/>
    <lineage>
        <taxon>Archaea</taxon>
        <taxon>Methanobacteriati</taxon>
        <taxon>Methanobacteriota</taxon>
        <taxon>Candidatus Methanoliparia</taxon>
        <taxon>Candidatus Methanoliparales</taxon>
        <taxon>Candidatus Methanoliparaceae</taxon>
        <taxon>Candidatus Methanoliparum</taxon>
    </lineage>
</organism>